<dbReference type="Pfam" id="PF04466">
    <property type="entry name" value="Terminase_3"/>
    <property type="match status" value="1"/>
</dbReference>
<protein>
    <recommendedName>
        <fullName evidence="1">Phage terminase large subunit N-terminal domain-containing protein</fullName>
    </recommendedName>
</protein>
<accession>A0ABS2P8K8</accession>
<keyword evidence="3" id="KW-1185">Reference proteome</keyword>
<sequence length="122" mass="14053">MFKVNKSPMRITYTPRGNYIMFRGAQQELERIKSLKSANYPFAIAWVEELAEFKTEDEVTTITNSLLRGELGDGLFYMFFTHTTLLNASNHGLTRSTRAIYRLTIPLCITQPTLPVYFTAVY</sequence>
<evidence type="ECO:0000313" key="3">
    <source>
        <dbReference type="Proteomes" id="UP000741863"/>
    </source>
</evidence>
<dbReference type="Gene3D" id="3.40.50.300">
    <property type="entry name" value="P-loop containing nucleotide triphosphate hydrolases"/>
    <property type="match status" value="1"/>
</dbReference>
<comment type="caution">
    <text evidence="2">The sequence shown here is derived from an EMBL/GenBank/DDBJ whole genome shotgun (WGS) entry which is preliminary data.</text>
</comment>
<organism evidence="2 3">
    <name type="scientific">Geomicrobium sediminis</name>
    <dbReference type="NCBI Taxonomy" id="1347788"/>
    <lineage>
        <taxon>Bacteria</taxon>
        <taxon>Bacillati</taxon>
        <taxon>Bacillota</taxon>
        <taxon>Bacilli</taxon>
        <taxon>Bacillales</taxon>
        <taxon>Geomicrobium</taxon>
    </lineage>
</organism>
<dbReference type="InterPro" id="IPR052380">
    <property type="entry name" value="Viral_DNA_packaging_terminase"/>
</dbReference>
<dbReference type="InterPro" id="IPR027417">
    <property type="entry name" value="P-loop_NTPase"/>
</dbReference>
<dbReference type="EMBL" id="JAFBEC010000002">
    <property type="protein sequence ID" value="MBM7631745.1"/>
    <property type="molecule type" value="Genomic_DNA"/>
</dbReference>
<dbReference type="Proteomes" id="UP000741863">
    <property type="component" value="Unassembled WGS sequence"/>
</dbReference>
<evidence type="ECO:0000313" key="2">
    <source>
        <dbReference type="EMBL" id="MBM7631745.1"/>
    </source>
</evidence>
<dbReference type="PANTHER" id="PTHR39184">
    <property type="match status" value="1"/>
</dbReference>
<proteinExistence type="predicted"/>
<feature type="domain" description="Phage terminase large subunit N-terminal" evidence="1">
    <location>
        <begin position="1"/>
        <end position="79"/>
    </location>
</feature>
<reference evidence="2 3" key="1">
    <citation type="submission" date="2021-01" db="EMBL/GenBank/DDBJ databases">
        <title>Genomic Encyclopedia of Type Strains, Phase IV (KMG-IV): sequencing the most valuable type-strain genomes for metagenomic binning, comparative biology and taxonomic classification.</title>
        <authorList>
            <person name="Goeker M."/>
        </authorList>
    </citation>
    <scope>NUCLEOTIDE SEQUENCE [LARGE SCALE GENOMIC DNA]</scope>
    <source>
        <strain evidence="2 3">DSM 25540</strain>
    </source>
</reference>
<dbReference type="PANTHER" id="PTHR39184:SF1">
    <property type="entry name" value="PBSX PHAGE TERMINASE LARGE SUBUNIT"/>
    <property type="match status" value="1"/>
</dbReference>
<evidence type="ECO:0000259" key="1">
    <source>
        <dbReference type="Pfam" id="PF04466"/>
    </source>
</evidence>
<dbReference type="InterPro" id="IPR035412">
    <property type="entry name" value="Terminase_L_N"/>
</dbReference>
<gene>
    <name evidence="2" type="ORF">JOD17_000837</name>
</gene>
<name>A0ABS2P8K8_9BACL</name>